<evidence type="ECO:0000313" key="2">
    <source>
        <dbReference type="EMBL" id="TGO81543.1"/>
    </source>
</evidence>
<keyword evidence="3" id="KW-1185">Reference proteome</keyword>
<evidence type="ECO:0000313" key="3">
    <source>
        <dbReference type="Proteomes" id="UP000297280"/>
    </source>
</evidence>
<dbReference type="AlphaFoldDB" id="A0A4Z1KK20"/>
<feature type="region of interest" description="Disordered" evidence="1">
    <location>
        <begin position="1"/>
        <end position="33"/>
    </location>
</feature>
<evidence type="ECO:0000256" key="1">
    <source>
        <dbReference type="SAM" id="MobiDB-lite"/>
    </source>
</evidence>
<proteinExistence type="predicted"/>
<dbReference type="EMBL" id="PQXO01001104">
    <property type="protein sequence ID" value="TGO81543.1"/>
    <property type="molecule type" value="Genomic_DNA"/>
</dbReference>
<name>A0A4Z1KK20_9HELO</name>
<dbReference type="Proteomes" id="UP000297280">
    <property type="component" value="Unassembled WGS sequence"/>
</dbReference>
<protein>
    <submittedName>
        <fullName evidence="2">Uncharacterized protein</fullName>
    </submittedName>
</protein>
<feature type="compositionally biased region" description="Acidic residues" evidence="1">
    <location>
        <begin position="21"/>
        <end position="33"/>
    </location>
</feature>
<sequence length="168" mass="19559">MAYYHAYSERDSDQDYRWDADESQWGEEVAPEGEEPYREVRVWFDGTRVHGHAPRGDDVPPCETNKKSKKVWRRLARIFTEFDDVVNGYAVVVATHEDYQNYNLRVAAFGANIRLMIHSTCRFLQNAMERPTVVDAVNVMASMQFLDALESELIDNRIISRLHDRMVA</sequence>
<gene>
    <name evidence="2" type="ORF">BPOR_1110g00040</name>
</gene>
<reference evidence="2 3" key="1">
    <citation type="submission" date="2017-12" db="EMBL/GenBank/DDBJ databases">
        <title>Comparative genomics of Botrytis spp.</title>
        <authorList>
            <person name="Valero-Jimenez C.A."/>
            <person name="Tapia P."/>
            <person name="Veloso J."/>
            <person name="Silva-Moreno E."/>
            <person name="Staats M."/>
            <person name="Valdes J.H."/>
            <person name="Van Kan J.A.L."/>
        </authorList>
    </citation>
    <scope>NUCLEOTIDE SEQUENCE [LARGE SCALE GENOMIC DNA]</scope>
    <source>
        <strain evidence="2 3">MUCL3349</strain>
    </source>
</reference>
<accession>A0A4Z1KK20</accession>
<comment type="caution">
    <text evidence="2">The sequence shown here is derived from an EMBL/GenBank/DDBJ whole genome shotgun (WGS) entry which is preliminary data.</text>
</comment>
<feature type="compositionally biased region" description="Basic and acidic residues" evidence="1">
    <location>
        <begin position="7"/>
        <end position="20"/>
    </location>
</feature>
<organism evidence="2 3">
    <name type="scientific">Botrytis porri</name>
    <dbReference type="NCBI Taxonomy" id="87229"/>
    <lineage>
        <taxon>Eukaryota</taxon>
        <taxon>Fungi</taxon>
        <taxon>Dikarya</taxon>
        <taxon>Ascomycota</taxon>
        <taxon>Pezizomycotina</taxon>
        <taxon>Leotiomycetes</taxon>
        <taxon>Helotiales</taxon>
        <taxon>Sclerotiniaceae</taxon>
        <taxon>Botrytis</taxon>
    </lineage>
</organism>